<organism evidence="1 2">
    <name type="scientific">Tenacibaculum tangerinum</name>
    <dbReference type="NCBI Taxonomy" id="3038772"/>
    <lineage>
        <taxon>Bacteria</taxon>
        <taxon>Pseudomonadati</taxon>
        <taxon>Bacteroidota</taxon>
        <taxon>Flavobacteriia</taxon>
        <taxon>Flavobacteriales</taxon>
        <taxon>Flavobacteriaceae</taxon>
        <taxon>Tenacibaculum</taxon>
    </lineage>
</organism>
<dbReference type="RefSeq" id="WP_279651699.1">
    <property type="nucleotide sequence ID" value="NZ_CP122539.1"/>
</dbReference>
<protein>
    <submittedName>
        <fullName evidence="1">Carboxypeptidase-like regulatory domain-containing protein</fullName>
    </submittedName>
</protein>
<keyword evidence="2" id="KW-1185">Reference proteome</keyword>
<accession>A0ABY8L411</accession>
<name>A0ABY8L411_9FLAO</name>
<evidence type="ECO:0000313" key="2">
    <source>
        <dbReference type="Proteomes" id="UP001232001"/>
    </source>
</evidence>
<dbReference type="Pfam" id="PF13715">
    <property type="entry name" value="CarbopepD_reg_2"/>
    <property type="match status" value="1"/>
</dbReference>
<dbReference type="InterPro" id="IPR008969">
    <property type="entry name" value="CarboxyPept-like_regulatory"/>
</dbReference>
<dbReference type="SUPFAM" id="SSF49464">
    <property type="entry name" value="Carboxypeptidase regulatory domain-like"/>
    <property type="match status" value="1"/>
</dbReference>
<reference evidence="1 2" key="1">
    <citation type="submission" date="2023-04" db="EMBL/GenBank/DDBJ databases">
        <title>Tenacibaculum tangerinum sp. nov., isolated from sea tidal flat of South Korea.</title>
        <authorList>
            <person name="Lee S.H."/>
            <person name="Kim J.-J."/>
        </authorList>
    </citation>
    <scope>NUCLEOTIDE SEQUENCE [LARGE SCALE GENOMIC DNA]</scope>
    <source>
        <strain evidence="1 2">GRR-S3-23</strain>
    </source>
</reference>
<proteinExistence type="predicted"/>
<gene>
    <name evidence="1" type="ORF">P8625_01290</name>
</gene>
<dbReference type="Proteomes" id="UP001232001">
    <property type="component" value="Chromosome"/>
</dbReference>
<dbReference type="EMBL" id="CP122539">
    <property type="protein sequence ID" value="WGH75826.1"/>
    <property type="molecule type" value="Genomic_DNA"/>
</dbReference>
<sequence length="299" mass="34694">MRVFLLFCFISTTIFSQTVVLKNTVIDWHTNEPVAYANISFLNENVGVSSDENGVFSLQINKQLLHSKVHISCLNYKDTIVLASTLQSKPLKLQPKLYELEEVVISKKADRELVVDKYKRRDIRSGFSGRKGSPWTVAKYFPYKNEYESVPFLKSITVYFTSLMLRKKARFRIRLFKIDENTGEPSEDMLKEDLIVDVKKTNGKVEVDVSKLDIVFPQEGFFIGLERLHIPYNFHERTYTRNGSREKYKDTIVAPSFGAVFTKDTIFIKNRGKWRKHYFPQEFYKGNALKPAISVTLSN</sequence>
<evidence type="ECO:0000313" key="1">
    <source>
        <dbReference type="EMBL" id="WGH75826.1"/>
    </source>
</evidence>